<keyword evidence="5 6" id="KW-0472">Membrane</keyword>
<feature type="transmembrane region" description="Helical" evidence="6">
    <location>
        <begin position="276"/>
        <end position="299"/>
    </location>
</feature>
<feature type="transmembrane region" description="Helical" evidence="6">
    <location>
        <begin position="144"/>
        <end position="167"/>
    </location>
</feature>
<feature type="transmembrane region" description="Helical" evidence="6">
    <location>
        <begin position="102"/>
        <end position="123"/>
    </location>
</feature>
<comment type="subcellular location">
    <subcellularLocation>
        <location evidence="1">Cell membrane</location>
        <topology evidence="1">Multi-pass membrane protein</topology>
    </subcellularLocation>
</comment>
<evidence type="ECO:0000313" key="7">
    <source>
        <dbReference type="EMBL" id="RKF25509.1"/>
    </source>
</evidence>
<evidence type="ECO:0000313" key="8">
    <source>
        <dbReference type="Proteomes" id="UP000285744"/>
    </source>
</evidence>
<reference evidence="7 8" key="1">
    <citation type="journal article" date="2018" name="Int. J. Syst. Evol. Microbiol.">
        <title>Micromonospora globbae sp. nov., an endophytic actinomycete isolated from roots of Globba winitii C. H. Wright.</title>
        <authorList>
            <person name="Kuncharoen N."/>
            <person name="Pittayakhajonwut P."/>
            <person name="Tanasupawat S."/>
        </authorList>
    </citation>
    <scope>NUCLEOTIDE SEQUENCE [LARGE SCALE GENOMIC DNA]</scope>
    <source>
        <strain evidence="7 8">WPS1-2</strain>
    </source>
</reference>
<dbReference type="SUPFAM" id="SSF103473">
    <property type="entry name" value="MFS general substrate transporter"/>
    <property type="match status" value="1"/>
</dbReference>
<evidence type="ECO:0000256" key="4">
    <source>
        <dbReference type="ARBA" id="ARBA00022989"/>
    </source>
</evidence>
<evidence type="ECO:0000256" key="1">
    <source>
        <dbReference type="ARBA" id="ARBA00004651"/>
    </source>
</evidence>
<keyword evidence="4 6" id="KW-1133">Transmembrane helix</keyword>
<dbReference type="EMBL" id="RAQQ01000015">
    <property type="protein sequence ID" value="RKF25509.1"/>
    <property type="molecule type" value="Genomic_DNA"/>
</dbReference>
<dbReference type="InterPro" id="IPR036259">
    <property type="entry name" value="MFS_trans_sf"/>
</dbReference>
<dbReference type="Pfam" id="PF07690">
    <property type="entry name" value="MFS_1"/>
    <property type="match status" value="1"/>
</dbReference>
<dbReference type="PANTHER" id="PTHR23513:SF11">
    <property type="entry name" value="STAPHYLOFERRIN A TRANSPORTER"/>
    <property type="match status" value="1"/>
</dbReference>
<organism evidence="7 8">
    <name type="scientific">Micromonospora globbae</name>
    <dbReference type="NCBI Taxonomy" id="1894969"/>
    <lineage>
        <taxon>Bacteria</taxon>
        <taxon>Bacillati</taxon>
        <taxon>Actinomycetota</taxon>
        <taxon>Actinomycetes</taxon>
        <taxon>Micromonosporales</taxon>
        <taxon>Micromonosporaceae</taxon>
        <taxon>Micromonospora</taxon>
    </lineage>
</organism>
<sequence>MVGGCQTTYRPEACVRTDSNDPERPVPSRTAPAPIRSVPTIALAAVDGRTGAGVTERAATYAEVFAVREYRYLFGAYLLSLAGDQITAVTVAYVVYTGTGSAALSAAAYASSYLAWLTAGPLLSGLADWFPRRRVLVVCDLARAALIPLAALPDVAAPALVVLLFLVNLLRPPFVAARAALMPEVLDGDRYPVANGVDNICAQVVQVVGFAVGGSLVALLSLRGALLVDAGTFLVSALLIMVGVRRRPAPRPAAGPARPDRAAGLRIIRTDPRLRAYVLVLWTASSFTYAAEGLMAPLARQYGGGAGTVGLLLAAAPTGMALGGVALTRFCPPAVRPRLILPLAVLSAGVLAAVWLVPPLWLVLTLLLLAGAASAFAVPLNALFGRAVPAQLRGRAFGVAITGLSGFQGLAMVTAGLAADRWTPTTVIGFSGLSGALVVLALAPLWPRRAAVVTDGVERLRTPSIADGPTAKVGGGRR</sequence>
<feature type="transmembrane region" description="Helical" evidence="6">
    <location>
        <begin position="425"/>
        <end position="446"/>
    </location>
</feature>
<evidence type="ECO:0000256" key="3">
    <source>
        <dbReference type="ARBA" id="ARBA00022692"/>
    </source>
</evidence>
<feature type="transmembrane region" description="Helical" evidence="6">
    <location>
        <begin position="339"/>
        <end position="357"/>
    </location>
</feature>
<feature type="transmembrane region" description="Helical" evidence="6">
    <location>
        <begin position="396"/>
        <end position="419"/>
    </location>
</feature>
<dbReference type="PANTHER" id="PTHR23513">
    <property type="entry name" value="INTEGRAL MEMBRANE EFFLUX PROTEIN-RELATED"/>
    <property type="match status" value="1"/>
</dbReference>
<feature type="transmembrane region" description="Helical" evidence="6">
    <location>
        <begin position="224"/>
        <end position="244"/>
    </location>
</feature>
<dbReference type="CDD" id="cd06173">
    <property type="entry name" value="MFS_MefA_like"/>
    <property type="match status" value="1"/>
</dbReference>
<comment type="caution">
    <text evidence="7">The sequence shown here is derived from an EMBL/GenBank/DDBJ whole genome shotgun (WGS) entry which is preliminary data.</text>
</comment>
<feature type="transmembrane region" description="Helical" evidence="6">
    <location>
        <begin position="305"/>
        <end position="327"/>
    </location>
</feature>
<keyword evidence="3 6" id="KW-0812">Transmembrane</keyword>
<dbReference type="InterPro" id="IPR011701">
    <property type="entry name" value="MFS"/>
</dbReference>
<protein>
    <submittedName>
        <fullName evidence="7">MFS transporter</fullName>
    </submittedName>
</protein>
<evidence type="ECO:0000256" key="2">
    <source>
        <dbReference type="ARBA" id="ARBA00022475"/>
    </source>
</evidence>
<dbReference type="Gene3D" id="1.20.1250.20">
    <property type="entry name" value="MFS general substrate transporter like domains"/>
    <property type="match status" value="1"/>
</dbReference>
<feature type="transmembrane region" description="Helical" evidence="6">
    <location>
        <begin position="363"/>
        <end position="384"/>
    </location>
</feature>
<dbReference type="AlphaFoldDB" id="A0A420EXR8"/>
<dbReference type="Proteomes" id="UP000285744">
    <property type="component" value="Unassembled WGS sequence"/>
</dbReference>
<gene>
    <name evidence="7" type="ORF">D7I43_20840</name>
</gene>
<name>A0A420EXR8_9ACTN</name>
<evidence type="ECO:0000256" key="5">
    <source>
        <dbReference type="ARBA" id="ARBA00023136"/>
    </source>
</evidence>
<dbReference type="GO" id="GO:0022857">
    <property type="term" value="F:transmembrane transporter activity"/>
    <property type="evidence" value="ECO:0007669"/>
    <property type="project" value="InterPro"/>
</dbReference>
<evidence type="ECO:0000256" key="6">
    <source>
        <dbReference type="SAM" id="Phobius"/>
    </source>
</evidence>
<keyword evidence="2" id="KW-1003">Cell membrane</keyword>
<accession>A0A420EXR8</accession>
<feature type="transmembrane region" description="Helical" evidence="6">
    <location>
        <begin position="72"/>
        <end position="96"/>
    </location>
</feature>
<proteinExistence type="predicted"/>
<dbReference type="GO" id="GO:0005886">
    <property type="term" value="C:plasma membrane"/>
    <property type="evidence" value="ECO:0007669"/>
    <property type="project" value="UniProtKB-SubCell"/>
</dbReference>